<comment type="caution">
    <text evidence="6">The sequence shown here is derived from an EMBL/GenBank/DDBJ whole genome shotgun (WGS) entry which is preliminary data.</text>
</comment>
<protein>
    <recommendedName>
        <fullName evidence="8">Translin</fullName>
    </recommendedName>
</protein>
<dbReference type="CDD" id="cd14820">
    <property type="entry name" value="TRAX"/>
    <property type="match status" value="1"/>
</dbReference>
<evidence type="ECO:0000313" key="6">
    <source>
        <dbReference type="EMBL" id="RHZ56888.1"/>
    </source>
</evidence>
<proteinExistence type="inferred from homology"/>
<dbReference type="SUPFAM" id="SSF74784">
    <property type="entry name" value="Translin"/>
    <property type="match status" value="1"/>
</dbReference>
<dbReference type="Gene3D" id="1.20.58.190">
    <property type="entry name" value="Translin, domain 1"/>
    <property type="match status" value="1"/>
</dbReference>
<dbReference type="PANTHER" id="PTHR10741">
    <property type="entry name" value="TRANSLIN AND TRANSLIN ASSOCIATED PROTEIN X"/>
    <property type="match status" value="1"/>
</dbReference>
<keyword evidence="5" id="KW-0539">Nucleus</keyword>
<organism evidence="6 7">
    <name type="scientific">Diversispora epigaea</name>
    <dbReference type="NCBI Taxonomy" id="1348612"/>
    <lineage>
        <taxon>Eukaryota</taxon>
        <taxon>Fungi</taxon>
        <taxon>Fungi incertae sedis</taxon>
        <taxon>Mucoromycota</taxon>
        <taxon>Glomeromycotina</taxon>
        <taxon>Glomeromycetes</taxon>
        <taxon>Diversisporales</taxon>
        <taxon>Diversisporaceae</taxon>
        <taxon>Diversispora</taxon>
    </lineage>
</organism>
<gene>
    <name evidence="6" type="ORF">Glove_396g106</name>
</gene>
<comment type="similarity">
    <text evidence="3">Belongs to the translin family.</text>
</comment>
<name>A0A397H4Q2_9GLOM</name>
<keyword evidence="4" id="KW-0963">Cytoplasm</keyword>
<dbReference type="AlphaFoldDB" id="A0A397H4Q2"/>
<dbReference type="GO" id="GO:0043565">
    <property type="term" value="F:sequence-specific DNA binding"/>
    <property type="evidence" value="ECO:0007669"/>
    <property type="project" value="InterPro"/>
</dbReference>
<evidence type="ECO:0000256" key="5">
    <source>
        <dbReference type="ARBA" id="ARBA00023242"/>
    </source>
</evidence>
<dbReference type="Gene3D" id="1.20.58.200">
    <property type="entry name" value="Translin, domain 2"/>
    <property type="match status" value="1"/>
</dbReference>
<comment type="subcellular location">
    <subcellularLocation>
        <location evidence="2">Cytoplasm</location>
    </subcellularLocation>
    <subcellularLocation>
        <location evidence="1">Nucleus</location>
    </subcellularLocation>
</comment>
<dbReference type="InterPro" id="IPR036081">
    <property type="entry name" value="Translin_sf"/>
</dbReference>
<dbReference type="STRING" id="1348612.A0A397H4Q2"/>
<evidence type="ECO:0008006" key="8">
    <source>
        <dbReference type="Google" id="ProtNLM"/>
    </source>
</evidence>
<keyword evidence="7" id="KW-1185">Reference proteome</keyword>
<dbReference type="GO" id="GO:0005737">
    <property type="term" value="C:cytoplasm"/>
    <property type="evidence" value="ECO:0007669"/>
    <property type="project" value="UniProtKB-SubCell"/>
</dbReference>
<reference evidence="6 7" key="1">
    <citation type="submission" date="2018-08" db="EMBL/GenBank/DDBJ databases">
        <title>Genome and evolution of the arbuscular mycorrhizal fungus Diversispora epigaea (formerly Glomus versiforme) and its bacterial endosymbionts.</title>
        <authorList>
            <person name="Sun X."/>
            <person name="Fei Z."/>
            <person name="Harrison M."/>
        </authorList>
    </citation>
    <scope>NUCLEOTIDE SEQUENCE [LARGE SCALE GENOMIC DNA]</scope>
    <source>
        <strain evidence="6 7">IT104</strain>
    </source>
</reference>
<evidence type="ECO:0000256" key="4">
    <source>
        <dbReference type="ARBA" id="ARBA00022490"/>
    </source>
</evidence>
<dbReference type="InterPro" id="IPR002848">
    <property type="entry name" value="Translin_fam"/>
</dbReference>
<dbReference type="InterPro" id="IPR016069">
    <property type="entry name" value="Translin_C"/>
</dbReference>
<evidence type="ECO:0000256" key="2">
    <source>
        <dbReference type="ARBA" id="ARBA00004496"/>
    </source>
</evidence>
<dbReference type="OrthoDB" id="31005at2759"/>
<dbReference type="Proteomes" id="UP000266861">
    <property type="component" value="Unassembled WGS sequence"/>
</dbReference>
<dbReference type="GO" id="GO:0005634">
    <property type="term" value="C:nucleus"/>
    <property type="evidence" value="ECO:0007669"/>
    <property type="project" value="UniProtKB-SubCell"/>
</dbReference>
<dbReference type="InterPro" id="IPR016068">
    <property type="entry name" value="Translin_N"/>
</dbReference>
<evidence type="ECO:0000313" key="7">
    <source>
        <dbReference type="Proteomes" id="UP000266861"/>
    </source>
</evidence>
<dbReference type="Pfam" id="PF01997">
    <property type="entry name" value="Translin"/>
    <property type="match status" value="1"/>
</dbReference>
<sequence>MHAYHINNDNFFLKNKMTDTLISGVVYVGGDGGDGDVSEVEKIKNSFSSFRDAIDFHHDRRERIIKISRDITSQSKKLIYTAHRITHKPLKSILNEVTTKRIEIIDMFKQVSLDLEGSDFHRYHKSISPAIQEYIEAISFIEYLQNGTLISKEKVDIDFKDEEGSQFLIVTNEDYLLGIADLTGELMRHAINCIGVGDHDRAIKICKFLRDIKSGYDILKIPKRDQLKKKMEIMHQSLIKVEDACYALIIRGSEYPKEFYQHIVSEHAKSFDVEMDIDG</sequence>
<dbReference type="EMBL" id="PQFF01000353">
    <property type="protein sequence ID" value="RHZ56888.1"/>
    <property type="molecule type" value="Genomic_DNA"/>
</dbReference>
<evidence type="ECO:0000256" key="1">
    <source>
        <dbReference type="ARBA" id="ARBA00004123"/>
    </source>
</evidence>
<evidence type="ECO:0000256" key="3">
    <source>
        <dbReference type="ARBA" id="ARBA00005902"/>
    </source>
</evidence>
<dbReference type="FunFam" id="1.20.58.200:FF:000001">
    <property type="entry name" value="Translin-associated factor X"/>
    <property type="match status" value="1"/>
</dbReference>
<accession>A0A397H4Q2</accession>